<accession>A0A2S3R1E0</accession>
<dbReference type="Proteomes" id="UP000237466">
    <property type="component" value="Unassembled WGS sequence"/>
</dbReference>
<gene>
    <name evidence="1" type="ORF">CRN52_12665</name>
</gene>
<dbReference type="EMBL" id="PDGH01000101">
    <property type="protein sequence ID" value="POB46926.1"/>
    <property type="molecule type" value="Genomic_DNA"/>
</dbReference>
<dbReference type="RefSeq" id="WP_103200461.1">
    <property type="nucleotide sequence ID" value="NZ_PDGH01000101.1"/>
</dbReference>
<evidence type="ECO:0000313" key="1">
    <source>
        <dbReference type="EMBL" id="POB46926.1"/>
    </source>
</evidence>
<sequence>MLFWYGIEEHQEYLIESGWWFFTLLLTGIFAPKLTSDDAIYLKLKSFLRDESDPGSYAFETLEKWQESLEDSPKDAEIQSLVVLQAKKEVAKLSAEEGLSFDMQERIQSLSHFRSDLV</sequence>
<protein>
    <submittedName>
        <fullName evidence="1">Uncharacterized protein</fullName>
    </submittedName>
</protein>
<organism evidence="1 2">
    <name type="scientific">Vibrio vulnificus</name>
    <dbReference type="NCBI Taxonomy" id="672"/>
    <lineage>
        <taxon>Bacteria</taxon>
        <taxon>Pseudomonadati</taxon>
        <taxon>Pseudomonadota</taxon>
        <taxon>Gammaproteobacteria</taxon>
        <taxon>Vibrionales</taxon>
        <taxon>Vibrionaceae</taxon>
        <taxon>Vibrio</taxon>
    </lineage>
</organism>
<evidence type="ECO:0000313" key="2">
    <source>
        <dbReference type="Proteomes" id="UP000237466"/>
    </source>
</evidence>
<name>A0A2S3R1E0_VIBVL</name>
<reference evidence="1 2" key="1">
    <citation type="journal article" date="2018" name="Front. Microbiol.">
        <title>Phylogeny of Vibrio vulnificus from the Analysis of the Core-Genome: Implications for Intra-Species Taxonomy.</title>
        <authorList>
            <person name="Roig F.J."/>
            <person name="Gonzalez-Candelas F."/>
            <person name="Sanjuan E."/>
            <person name="Fouz B."/>
            <person name="Feil E.J."/>
            <person name="Llorens C."/>
            <person name="Baker-Austin C."/>
            <person name="Oliver J.D."/>
            <person name="Danin-Poleg Y."/>
            <person name="Gibas C.J."/>
            <person name="Kashi Y."/>
            <person name="Gulig P.A."/>
            <person name="Morrison S.S."/>
            <person name="Amaro C."/>
        </authorList>
    </citation>
    <scope>NUCLEOTIDE SEQUENCE [LARGE SCALE GENOMIC DNA]</scope>
    <source>
        <strain evidence="1 2">CECT4608</strain>
    </source>
</reference>
<comment type="caution">
    <text evidence="1">The sequence shown here is derived from an EMBL/GenBank/DDBJ whole genome shotgun (WGS) entry which is preliminary data.</text>
</comment>
<proteinExistence type="predicted"/>
<dbReference type="AlphaFoldDB" id="A0A2S3R1E0"/>